<keyword evidence="1" id="KW-0812">Transmembrane</keyword>
<dbReference type="Pfam" id="PF04964">
    <property type="entry name" value="Flp_Fap"/>
    <property type="match status" value="1"/>
</dbReference>
<dbReference type="STRING" id="419481.SAMN05216233_113126"/>
<keyword evidence="1" id="KW-0472">Membrane</keyword>
<gene>
    <name evidence="2" type="ORF">SAMN05216233_113126</name>
</gene>
<evidence type="ECO:0000313" key="3">
    <source>
        <dbReference type="Proteomes" id="UP000198870"/>
    </source>
</evidence>
<accession>A0A1G5HDT0</accession>
<keyword evidence="3" id="KW-1185">Reference proteome</keyword>
<dbReference type="Proteomes" id="UP000198870">
    <property type="component" value="Unassembled WGS sequence"/>
</dbReference>
<proteinExistence type="predicted"/>
<protein>
    <submittedName>
        <fullName evidence="2">Pilus assembly protein Flp/PilA</fullName>
    </submittedName>
</protein>
<evidence type="ECO:0000256" key="1">
    <source>
        <dbReference type="SAM" id="Phobius"/>
    </source>
</evidence>
<reference evidence="2 3" key="1">
    <citation type="submission" date="2016-10" db="EMBL/GenBank/DDBJ databases">
        <authorList>
            <person name="de Groot N.N."/>
        </authorList>
    </citation>
    <scope>NUCLEOTIDE SEQUENCE [LARGE SCALE GENOMIC DNA]</scope>
    <source>
        <strain evidence="2 3">AA1</strain>
    </source>
</reference>
<feature type="transmembrane region" description="Helical" evidence="1">
    <location>
        <begin position="20"/>
        <end position="38"/>
    </location>
</feature>
<dbReference type="InterPro" id="IPR007047">
    <property type="entry name" value="Flp_Fap"/>
</dbReference>
<evidence type="ECO:0000313" key="2">
    <source>
        <dbReference type="EMBL" id="SCY61926.1"/>
    </source>
</evidence>
<sequence>MIKLMSTLWNDESGATAIEYGLIVGVMAAVLVGALNLFGTQLTELFTAISDKLGNAAQTVATSDESSGTY</sequence>
<dbReference type="AlphaFoldDB" id="A0A1G5HDT0"/>
<keyword evidence="1" id="KW-1133">Transmembrane helix</keyword>
<organism evidence="2 3">
    <name type="scientific">Desulfoluna spongiiphila</name>
    <dbReference type="NCBI Taxonomy" id="419481"/>
    <lineage>
        <taxon>Bacteria</taxon>
        <taxon>Pseudomonadati</taxon>
        <taxon>Thermodesulfobacteriota</taxon>
        <taxon>Desulfobacteria</taxon>
        <taxon>Desulfobacterales</taxon>
        <taxon>Desulfolunaceae</taxon>
        <taxon>Desulfoluna</taxon>
    </lineage>
</organism>
<dbReference type="EMBL" id="FMUX01000013">
    <property type="protein sequence ID" value="SCY61926.1"/>
    <property type="molecule type" value="Genomic_DNA"/>
</dbReference>
<name>A0A1G5HDT0_9BACT</name>